<feature type="domain" description="MYND-type" evidence="5">
    <location>
        <begin position="93"/>
        <end position="129"/>
    </location>
</feature>
<dbReference type="Gene3D" id="6.10.140.2220">
    <property type="match status" value="1"/>
</dbReference>
<dbReference type="SUPFAM" id="SSF144232">
    <property type="entry name" value="HIT/MYND zinc finger-like"/>
    <property type="match status" value="1"/>
</dbReference>
<dbReference type="GO" id="GO:0008270">
    <property type="term" value="F:zinc ion binding"/>
    <property type="evidence" value="ECO:0007669"/>
    <property type="project" value="UniProtKB-KW"/>
</dbReference>
<dbReference type="InterPro" id="IPR002893">
    <property type="entry name" value="Znf_MYND"/>
</dbReference>
<dbReference type="Pfam" id="PF01753">
    <property type="entry name" value="zf-MYND"/>
    <property type="match status" value="1"/>
</dbReference>
<organism evidence="6 7">
    <name type="scientific">Pterulicium gracile</name>
    <dbReference type="NCBI Taxonomy" id="1884261"/>
    <lineage>
        <taxon>Eukaryota</taxon>
        <taxon>Fungi</taxon>
        <taxon>Dikarya</taxon>
        <taxon>Basidiomycota</taxon>
        <taxon>Agaricomycotina</taxon>
        <taxon>Agaricomycetes</taxon>
        <taxon>Agaricomycetidae</taxon>
        <taxon>Agaricales</taxon>
        <taxon>Pleurotineae</taxon>
        <taxon>Pterulaceae</taxon>
        <taxon>Pterulicium</taxon>
    </lineage>
</organism>
<accession>A0A5C3Q7B6</accession>
<evidence type="ECO:0000313" key="6">
    <source>
        <dbReference type="EMBL" id="TFK96088.1"/>
    </source>
</evidence>
<keyword evidence="2 4" id="KW-0863">Zinc-finger</keyword>
<gene>
    <name evidence="6" type="ORF">BDV98DRAFT_597978</name>
</gene>
<keyword evidence="1" id="KW-0479">Metal-binding</keyword>
<dbReference type="PROSITE" id="PS50865">
    <property type="entry name" value="ZF_MYND_2"/>
    <property type="match status" value="1"/>
</dbReference>
<dbReference type="AlphaFoldDB" id="A0A5C3Q7B6"/>
<evidence type="ECO:0000256" key="3">
    <source>
        <dbReference type="ARBA" id="ARBA00022833"/>
    </source>
</evidence>
<dbReference type="PROSITE" id="PS01360">
    <property type="entry name" value="ZF_MYND_1"/>
    <property type="match status" value="1"/>
</dbReference>
<keyword evidence="7" id="KW-1185">Reference proteome</keyword>
<evidence type="ECO:0000313" key="7">
    <source>
        <dbReference type="Proteomes" id="UP000305067"/>
    </source>
</evidence>
<keyword evidence="3" id="KW-0862">Zinc</keyword>
<proteinExistence type="predicted"/>
<evidence type="ECO:0000256" key="2">
    <source>
        <dbReference type="ARBA" id="ARBA00022771"/>
    </source>
</evidence>
<evidence type="ECO:0000256" key="1">
    <source>
        <dbReference type="ARBA" id="ARBA00022723"/>
    </source>
</evidence>
<reference evidence="6 7" key="1">
    <citation type="journal article" date="2019" name="Nat. Ecol. Evol.">
        <title>Megaphylogeny resolves global patterns of mushroom evolution.</title>
        <authorList>
            <person name="Varga T."/>
            <person name="Krizsan K."/>
            <person name="Foldi C."/>
            <person name="Dima B."/>
            <person name="Sanchez-Garcia M."/>
            <person name="Sanchez-Ramirez S."/>
            <person name="Szollosi G.J."/>
            <person name="Szarkandi J.G."/>
            <person name="Papp V."/>
            <person name="Albert L."/>
            <person name="Andreopoulos W."/>
            <person name="Angelini C."/>
            <person name="Antonin V."/>
            <person name="Barry K.W."/>
            <person name="Bougher N.L."/>
            <person name="Buchanan P."/>
            <person name="Buyck B."/>
            <person name="Bense V."/>
            <person name="Catcheside P."/>
            <person name="Chovatia M."/>
            <person name="Cooper J."/>
            <person name="Damon W."/>
            <person name="Desjardin D."/>
            <person name="Finy P."/>
            <person name="Geml J."/>
            <person name="Haridas S."/>
            <person name="Hughes K."/>
            <person name="Justo A."/>
            <person name="Karasinski D."/>
            <person name="Kautmanova I."/>
            <person name="Kiss B."/>
            <person name="Kocsube S."/>
            <person name="Kotiranta H."/>
            <person name="LaButti K.M."/>
            <person name="Lechner B.E."/>
            <person name="Liimatainen K."/>
            <person name="Lipzen A."/>
            <person name="Lukacs Z."/>
            <person name="Mihaltcheva S."/>
            <person name="Morgado L.N."/>
            <person name="Niskanen T."/>
            <person name="Noordeloos M.E."/>
            <person name="Ohm R.A."/>
            <person name="Ortiz-Santana B."/>
            <person name="Ovrebo C."/>
            <person name="Racz N."/>
            <person name="Riley R."/>
            <person name="Savchenko A."/>
            <person name="Shiryaev A."/>
            <person name="Soop K."/>
            <person name="Spirin V."/>
            <person name="Szebenyi C."/>
            <person name="Tomsovsky M."/>
            <person name="Tulloss R.E."/>
            <person name="Uehling J."/>
            <person name="Grigoriev I.V."/>
            <person name="Vagvolgyi C."/>
            <person name="Papp T."/>
            <person name="Martin F.M."/>
            <person name="Miettinen O."/>
            <person name="Hibbett D.S."/>
            <person name="Nagy L.G."/>
        </authorList>
    </citation>
    <scope>NUCLEOTIDE SEQUENCE [LARGE SCALE GENOMIC DNA]</scope>
    <source>
        <strain evidence="6 7">CBS 309.79</strain>
    </source>
</reference>
<sequence>MAMLQWCDVTPGNDAVACIPSATRQAPAVKTKNLMENERFKELPRYYQVEISRLEGMLGAGEMFAKSAPYPGYYYDDMRKYSRARLGMGIDNCPVCMEEGEMVCSKCKVVRYCGAKCQKKDWKKHKGVCFETNY</sequence>
<dbReference type="EMBL" id="ML178867">
    <property type="protein sequence ID" value="TFK96088.1"/>
    <property type="molecule type" value="Genomic_DNA"/>
</dbReference>
<dbReference type="STRING" id="1884261.A0A5C3Q7B6"/>
<dbReference type="Proteomes" id="UP000305067">
    <property type="component" value="Unassembled WGS sequence"/>
</dbReference>
<name>A0A5C3Q7B6_9AGAR</name>
<dbReference type="OrthoDB" id="341421at2759"/>
<evidence type="ECO:0000259" key="5">
    <source>
        <dbReference type="PROSITE" id="PS50865"/>
    </source>
</evidence>
<evidence type="ECO:0000256" key="4">
    <source>
        <dbReference type="PROSITE-ProRule" id="PRU00134"/>
    </source>
</evidence>
<protein>
    <recommendedName>
        <fullName evidence="5">MYND-type domain-containing protein</fullName>
    </recommendedName>
</protein>